<dbReference type="Gene3D" id="2.30.30.40">
    <property type="entry name" value="SH3 Domains"/>
    <property type="match status" value="1"/>
</dbReference>
<protein>
    <recommendedName>
        <fullName evidence="10">Rho GTPase-activating protein 26</fullName>
    </recommendedName>
</protein>
<evidence type="ECO:0000259" key="7">
    <source>
        <dbReference type="PROSITE" id="PS50238"/>
    </source>
</evidence>
<dbReference type="SUPFAM" id="SSF103657">
    <property type="entry name" value="BAR/IMD domain-like"/>
    <property type="match status" value="1"/>
</dbReference>
<evidence type="ECO:0000256" key="1">
    <source>
        <dbReference type="ARBA" id="ARBA00022443"/>
    </source>
</evidence>
<name>A0ABR1B990_POLSC</name>
<dbReference type="SUPFAM" id="SSF48350">
    <property type="entry name" value="GTPase activation domain, GAP"/>
    <property type="match status" value="1"/>
</dbReference>
<evidence type="ECO:0000256" key="4">
    <source>
        <dbReference type="SAM" id="MobiDB-lite"/>
    </source>
</evidence>
<proteinExistence type="predicted"/>
<dbReference type="InterPro" id="IPR001849">
    <property type="entry name" value="PH_domain"/>
</dbReference>
<dbReference type="Pfam" id="PF16746">
    <property type="entry name" value="BAR_3"/>
    <property type="match status" value="1"/>
</dbReference>
<dbReference type="SMART" id="SM00324">
    <property type="entry name" value="RhoGAP"/>
    <property type="match status" value="1"/>
</dbReference>
<evidence type="ECO:0000259" key="5">
    <source>
        <dbReference type="PROSITE" id="PS50002"/>
    </source>
</evidence>
<dbReference type="EMBL" id="JAWJWF010000002">
    <property type="protein sequence ID" value="KAK6637620.1"/>
    <property type="molecule type" value="Genomic_DNA"/>
</dbReference>
<dbReference type="Gene3D" id="2.30.29.30">
    <property type="entry name" value="Pleckstrin-homology domain (PH domain)/Phosphotyrosine-binding domain (PTB)"/>
    <property type="match status" value="1"/>
</dbReference>
<dbReference type="PANTHER" id="PTHR12552">
    <property type="entry name" value="OLIGOPHRENIN 1"/>
    <property type="match status" value="1"/>
</dbReference>
<dbReference type="SMART" id="SM00233">
    <property type="entry name" value="PH"/>
    <property type="match status" value="1"/>
</dbReference>
<comment type="caution">
    <text evidence="8">The sequence shown here is derived from an EMBL/GenBank/DDBJ whole genome shotgun (WGS) entry which is preliminary data.</text>
</comment>
<dbReference type="PROSITE" id="PS50238">
    <property type="entry name" value="RHOGAP"/>
    <property type="match status" value="1"/>
</dbReference>
<dbReference type="Pfam" id="PF14604">
    <property type="entry name" value="SH3_9"/>
    <property type="match status" value="1"/>
</dbReference>
<evidence type="ECO:0000256" key="3">
    <source>
        <dbReference type="PROSITE-ProRule" id="PRU00192"/>
    </source>
</evidence>
<dbReference type="PROSITE" id="PS50003">
    <property type="entry name" value="PH_DOMAIN"/>
    <property type="match status" value="1"/>
</dbReference>
<dbReference type="SMART" id="SM00326">
    <property type="entry name" value="SH3"/>
    <property type="match status" value="1"/>
</dbReference>
<dbReference type="CDD" id="cd11882">
    <property type="entry name" value="SH3_GRAF-like"/>
    <property type="match status" value="1"/>
</dbReference>
<evidence type="ECO:0000313" key="9">
    <source>
        <dbReference type="Proteomes" id="UP001359485"/>
    </source>
</evidence>
<dbReference type="InterPro" id="IPR047225">
    <property type="entry name" value="PH_GRAF"/>
</dbReference>
<keyword evidence="1 3" id="KW-0728">SH3 domain</keyword>
<sequence>MEERELCQASLRYVFLLQEVEERKKFEFVETLLSFLFSWLTFYHQGHDVYGEFKPYMTELQLKIQKTRENFNATRDKTKSLMQKVLEMRQQKPVDPTIVKSSFTREGYLFLMEKKAFGTTWTKQYCRYKKDTKEFEMIPFHQINTKTVNTAEKIKLASCTRRMSDSIEKRFCFDLMSTDKPGVVYTLQALSEADRKLWMDAMDGKEPTYAFPGNIPKSEERQLDEAGINFVKKCIDVIESRGLEEQGLYRIVGVNSKVNKLLSMVLDRRKADKLNLDDPYEWESKTLTSALKNFLRNLPEPLMTFKLHESFIEAAKKSTNTLRVNSVHSLVHKLPQSNFQILDILIKHLSNVASKSDKNLMSVSNLGVCFGPTLLRPEEETVAAILNIKFCNIVVEIMIENYEKIFKSQPEANVLTHMQNNVRELNHKFSQPQQQVFVPKSHTGGGGGSTQGSPSPTPHMRAPPRHQFIGQHNPSVIQSFYNDKSAAVTLSSSLGNVPSMTRERDFLPERTDQNSSVPEGNSMSTFYTGSVGNPVSCTVGNYSDSNLLSLNAHSNYDHLKPGRPRYQFSSAVTPEIHNSHSSSNESVSSKEGQDHYYSTDGLKKNHYSSDLYHETEYYNRTTYGKDGETYSSSVLYKSTGGGIPQKGLRNLGVHPLPIYRPQPDNVIPFSYSSDTSSLTFSRTDSGVRRVRTLFACLGENDGELSFDPNQIITNVRPSQEPGWLEGTLNGKTGLIPENYVEILP</sequence>
<evidence type="ECO:0008006" key="10">
    <source>
        <dbReference type="Google" id="ProtNLM"/>
    </source>
</evidence>
<feature type="domain" description="Rho-GAP" evidence="7">
    <location>
        <begin position="221"/>
        <end position="406"/>
    </location>
</feature>
<feature type="domain" description="SH3" evidence="5">
    <location>
        <begin position="685"/>
        <end position="744"/>
    </location>
</feature>
<dbReference type="Gene3D" id="1.10.555.10">
    <property type="entry name" value="Rho GTPase activation protein"/>
    <property type="match status" value="1"/>
</dbReference>
<dbReference type="SUPFAM" id="SSF50729">
    <property type="entry name" value="PH domain-like"/>
    <property type="match status" value="1"/>
</dbReference>
<dbReference type="PANTHER" id="PTHR12552:SF1">
    <property type="entry name" value="RHO GTPASE-ACTIVATING PROTEIN GRAF"/>
    <property type="match status" value="1"/>
</dbReference>
<reference evidence="8 9" key="1">
    <citation type="submission" date="2023-09" db="EMBL/GenBank/DDBJ databases">
        <title>Genomes of two closely related lineages of the louse Polyplax serrata with different host specificities.</title>
        <authorList>
            <person name="Martinu J."/>
            <person name="Tarabai H."/>
            <person name="Stefka J."/>
            <person name="Hypsa V."/>
        </authorList>
    </citation>
    <scope>NUCLEOTIDE SEQUENCE [LARGE SCALE GENOMIC DNA]</scope>
    <source>
        <strain evidence="8">98ZLc_SE</strain>
    </source>
</reference>
<gene>
    <name evidence="8" type="ORF">RUM44_008042</name>
</gene>
<dbReference type="InterPro" id="IPR011993">
    <property type="entry name" value="PH-like_dom_sf"/>
</dbReference>
<dbReference type="InterPro" id="IPR036028">
    <property type="entry name" value="SH3-like_dom_sf"/>
</dbReference>
<evidence type="ECO:0000313" key="8">
    <source>
        <dbReference type="EMBL" id="KAK6637620.1"/>
    </source>
</evidence>
<feature type="compositionally biased region" description="Low complexity" evidence="4">
    <location>
        <begin position="579"/>
        <end position="589"/>
    </location>
</feature>
<keyword evidence="9" id="KW-1185">Reference proteome</keyword>
<dbReference type="InterPro" id="IPR008936">
    <property type="entry name" value="Rho_GTPase_activation_prot"/>
</dbReference>
<feature type="domain" description="PH" evidence="6">
    <location>
        <begin position="102"/>
        <end position="207"/>
    </location>
</feature>
<accession>A0ABR1B990</accession>
<dbReference type="InterPro" id="IPR027267">
    <property type="entry name" value="AH/BAR_dom_sf"/>
</dbReference>
<dbReference type="InterPro" id="IPR001452">
    <property type="entry name" value="SH3_domain"/>
</dbReference>
<feature type="region of interest" description="Disordered" evidence="4">
    <location>
        <begin position="437"/>
        <end position="461"/>
    </location>
</feature>
<feature type="region of interest" description="Disordered" evidence="4">
    <location>
        <begin position="575"/>
        <end position="601"/>
    </location>
</feature>
<organism evidence="8 9">
    <name type="scientific">Polyplax serrata</name>
    <name type="common">Common mouse louse</name>
    <dbReference type="NCBI Taxonomy" id="468196"/>
    <lineage>
        <taxon>Eukaryota</taxon>
        <taxon>Metazoa</taxon>
        <taxon>Ecdysozoa</taxon>
        <taxon>Arthropoda</taxon>
        <taxon>Hexapoda</taxon>
        <taxon>Insecta</taxon>
        <taxon>Pterygota</taxon>
        <taxon>Neoptera</taxon>
        <taxon>Paraneoptera</taxon>
        <taxon>Psocodea</taxon>
        <taxon>Troctomorpha</taxon>
        <taxon>Phthiraptera</taxon>
        <taxon>Anoplura</taxon>
        <taxon>Polyplacidae</taxon>
        <taxon>Polyplax</taxon>
    </lineage>
</organism>
<evidence type="ECO:0000256" key="2">
    <source>
        <dbReference type="ARBA" id="ARBA00022468"/>
    </source>
</evidence>
<dbReference type="PROSITE" id="PS50002">
    <property type="entry name" value="SH3"/>
    <property type="match status" value="1"/>
</dbReference>
<keyword evidence="2" id="KW-0343">GTPase activation</keyword>
<dbReference type="InterPro" id="IPR000198">
    <property type="entry name" value="RhoGAP_dom"/>
</dbReference>
<dbReference type="Gene3D" id="1.20.1270.60">
    <property type="entry name" value="Arfaptin homology (AH) domain/BAR domain"/>
    <property type="match status" value="1"/>
</dbReference>
<dbReference type="CDD" id="cd01249">
    <property type="entry name" value="BAR-PH_GRAF_family"/>
    <property type="match status" value="1"/>
</dbReference>
<dbReference type="InterPro" id="IPR047234">
    <property type="entry name" value="GRAF_fam"/>
</dbReference>
<dbReference type="SUPFAM" id="SSF50044">
    <property type="entry name" value="SH3-domain"/>
    <property type="match status" value="1"/>
</dbReference>
<dbReference type="Pfam" id="PF00169">
    <property type="entry name" value="PH"/>
    <property type="match status" value="1"/>
</dbReference>
<evidence type="ECO:0000259" key="6">
    <source>
        <dbReference type="PROSITE" id="PS50003"/>
    </source>
</evidence>
<dbReference type="InterPro" id="IPR004148">
    <property type="entry name" value="BAR_dom"/>
</dbReference>
<dbReference type="Pfam" id="PF00620">
    <property type="entry name" value="RhoGAP"/>
    <property type="match status" value="1"/>
</dbReference>
<dbReference type="Proteomes" id="UP001359485">
    <property type="component" value="Unassembled WGS sequence"/>
</dbReference>